<name>A0AAN5HYS3_9BILA</name>
<keyword evidence="3" id="KW-1185">Reference proteome</keyword>
<accession>A0AAN5HYS3</accession>
<gene>
    <name evidence="2" type="ORF">PMAYCL1PPCAC_16033</name>
</gene>
<protein>
    <submittedName>
        <fullName evidence="2">Uncharacterized protein</fullName>
    </submittedName>
</protein>
<evidence type="ECO:0000313" key="2">
    <source>
        <dbReference type="EMBL" id="GMR45838.1"/>
    </source>
</evidence>
<feature type="non-terminal residue" evidence="2">
    <location>
        <position position="1"/>
    </location>
</feature>
<reference evidence="3" key="1">
    <citation type="submission" date="2022-10" db="EMBL/GenBank/DDBJ databases">
        <title>Genome assembly of Pristionchus species.</title>
        <authorList>
            <person name="Yoshida K."/>
            <person name="Sommer R.J."/>
        </authorList>
    </citation>
    <scope>NUCLEOTIDE SEQUENCE [LARGE SCALE GENOMIC DNA]</scope>
    <source>
        <strain evidence="3">RS5460</strain>
    </source>
</reference>
<dbReference type="AlphaFoldDB" id="A0AAN5HYS3"/>
<dbReference type="EMBL" id="BTRK01000004">
    <property type="protein sequence ID" value="GMR45838.1"/>
    <property type="molecule type" value="Genomic_DNA"/>
</dbReference>
<sequence length="216" mass="24327">DQSVVALLVAEAAQRFIEWHAAIGRRPEVGHHVGNHDIVAAGSIGDAIALRRIDHRRLHVRHCHDLILMGRYEESSVERRSLRSIVHRDHSGSNARRAQDSREDHSPHRVPHSQPVQHSRGISRLIEHPPRAHRVQLQRVEQVDVGVGTDNIHVCLGHSLLLHAIDERRDDRVVEAVHIVDDDGVCVLVLHILQHASIGANPRRRLLAAVLNFMVI</sequence>
<dbReference type="Proteomes" id="UP001328107">
    <property type="component" value="Unassembled WGS sequence"/>
</dbReference>
<proteinExistence type="predicted"/>
<evidence type="ECO:0000256" key="1">
    <source>
        <dbReference type="SAM" id="MobiDB-lite"/>
    </source>
</evidence>
<comment type="caution">
    <text evidence="2">The sequence shown here is derived from an EMBL/GenBank/DDBJ whole genome shotgun (WGS) entry which is preliminary data.</text>
</comment>
<organism evidence="2 3">
    <name type="scientific">Pristionchus mayeri</name>
    <dbReference type="NCBI Taxonomy" id="1317129"/>
    <lineage>
        <taxon>Eukaryota</taxon>
        <taxon>Metazoa</taxon>
        <taxon>Ecdysozoa</taxon>
        <taxon>Nematoda</taxon>
        <taxon>Chromadorea</taxon>
        <taxon>Rhabditida</taxon>
        <taxon>Rhabditina</taxon>
        <taxon>Diplogasteromorpha</taxon>
        <taxon>Diplogasteroidea</taxon>
        <taxon>Neodiplogasteridae</taxon>
        <taxon>Pristionchus</taxon>
    </lineage>
</organism>
<feature type="region of interest" description="Disordered" evidence="1">
    <location>
        <begin position="84"/>
        <end position="122"/>
    </location>
</feature>
<feature type="compositionally biased region" description="Basic and acidic residues" evidence="1">
    <location>
        <begin position="84"/>
        <end position="107"/>
    </location>
</feature>
<evidence type="ECO:0000313" key="3">
    <source>
        <dbReference type="Proteomes" id="UP001328107"/>
    </source>
</evidence>